<feature type="compositionally biased region" description="Low complexity" evidence="1">
    <location>
        <begin position="160"/>
        <end position="180"/>
    </location>
</feature>
<name>A0A9Q1GK86_9CARY</name>
<protein>
    <submittedName>
        <fullName evidence="2">Uncharacterized protein</fullName>
    </submittedName>
</protein>
<dbReference type="AlphaFoldDB" id="A0A9Q1GK86"/>
<reference evidence="2" key="1">
    <citation type="submission" date="2022-04" db="EMBL/GenBank/DDBJ databases">
        <title>Carnegiea gigantea Genome sequencing and assembly v2.</title>
        <authorList>
            <person name="Copetti D."/>
            <person name="Sanderson M.J."/>
            <person name="Burquez A."/>
            <person name="Wojciechowski M.F."/>
        </authorList>
    </citation>
    <scope>NUCLEOTIDE SEQUENCE</scope>
    <source>
        <strain evidence="2">SGP5-SGP5p</strain>
        <tissue evidence="2">Aerial part</tissue>
    </source>
</reference>
<feature type="region of interest" description="Disordered" evidence="1">
    <location>
        <begin position="160"/>
        <end position="208"/>
    </location>
</feature>
<evidence type="ECO:0000313" key="2">
    <source>
        <dbReference type="EMBL" id="KAJ8420706.1"/>
    </source>
</evidence>
<keyword evidence="3" id="KW-1185">Reference proteome</keyword>
<gene>
    <name evidence="2" type="ORF">Cgig2_013249</name>
</gene>
<proteinExistence type="predicted"/>
<dbReference type="Proteomes" id="UP001153076">
    <property type="component" value="Unassembled WGS sequence"/>
</dbReference>
<evidence type="ECO:0000256" key="1">
    <source>
        <dbReference type="SAM" id="MobiDB-lite"/>
    </source>
</evidence>
<evidence type="ECO:0000313" key="3">
    <source>
        <dbReference type="Proteomes" id="UP001153076"/>
    </source>
</evidence>
<accession>A0A9Q1GK86</accession>
<organism evidence="2 3">
    <name type="scientific">Carnegiea gigantea</name>
    <dbReference type="NCBI Taxonomy" id="171969"/>
    <lineage>
        <taxon>Eukaryota</taxon>
        <taxon>Viridiplantae</taxon>
        <taxon>Streptophyta</taxon>
        <taxon>Embryophyta</taxon>
        <taxon>Tracheophyta</taxon>
        <taxon>Spermatophyta</taxon>
        <taxon>Magnoliopsida</taxon>
        <taxon>eudicotyledons</taxon>
        <taxon>Gunneridae</taxon>
        <taxon>Pentapetalae</taxon>
        <taxon>Caryophyllales</taxon>
        <taxon>Cactineae</taxon>
        <taxon>Cactaceae</taxon>
        <taxon>Cactoideae</taxon>
        <taxon>Echinocereeae</taxon>
        <taxon>Carnegiea</taxon>
    </lineage>
</organism>
<comment type="caution">
    <text evidence="2">The sequence shown here is derived from an EMBL/GenBank/DDBJ whole genome shotgun (WGS) entry which is preliminary data.</text>
</comment>
<feature type="compositionally biased region" description="Polar residues" evidence="1">
    <location>
        <begin position="181"/>
        <end position="201"/>
    </location>
</feature>
<sequence length="345" mass="38670">MLLLSQSHQVKILHHHNFRPPLPNIYDYDNPSSVICDLGSRSATFSSTAHLLASLLPLNHHGAMFLIFQSHQFKIFHHHNLRPALPNIYDYEILEVVTCVSNPSMSTHPISYDIKCCNLQSEVINSTTFGWFEEVSNETLHICFWKPKWMPRYRATKSSPGHSSMSLPSPTSPLSFNSNSDGSSDLQDTIFSDNPPTQPSVTPMLDGGRFDHSGNPHQALLLLRCPQIWSGKSWCQTHPPESDSVPPQINIEGPHVSTTQPMVLYRIPNLAPANPEGIILANLSVMAEDPPINDEPLDATNEVINEDEDIDIYLNLHNIEDIEMSTDSCKRTRYKKGEEATSQAN</sequence>
<dbReference type="EMBL" id="JAKOGI010003208">
    <property type="protein sequence ID" value="KAJ8420706.1"/>
    <property type="molecule type" value="Genomic_DNA"/>
</dbReference>